<dbReference type="STRING" id="1300350.Z948_2772"/>
<sequence>MHGKILILDGTSTNRIVLKVKLAASFYRVLQASTIAEAFAVIRDDVPDLIVTATSLPDGSIADLCQQLRNDQRTAALPVLAIGTNTDSLSRLEILRAGATDVMYRPLNEMLLLGRVRNMIRLHNELAEWQIRDETSCALGLAEAPAQFVRPAKISFVGVDPAPLKGWVRQTIPKLRGNFTVSQLKDALAGLHTGALPDAIVLSLPKKQSQQEEYLRLIPVIRTSPRTREIAILVVQDTPDPFVATSALDMGADDIMTTGFAADELAHRVQVLLKRKQQVAKVLQSVRTGLREVVNDPLTGLYNRRYAMPYLETQIEASWSTGLPLVAIIADLDHFKHINDAYGHASGDAVLVETAHRLRRAARKLDVIARLGGEEFLIVMPATDIATAEHIAGKICREIAEQPFQVPANGDPIHITISLGVAVLEPSKQPLGTSADTSQWLLDLADKELYRAKTRGRNCISLHRSEKRPAA</sequence>
<evidence type="ECO:0000256" key="2">
    <source>
        <dbReference type="ARBA" id="ARBA00034247"/>
    </source>
</evidence>
<feature type="domain" description="Response regulatory" evidence="4">
    <location>
        <begin position="4"/>
        <end position="120"/>
    </location>
</feature>
<dbReference type="eggNOG" id="COG3706">
    <property type="taxonomic scope" value="Bacteria"/>
</dbReference>
<gene>
    <name evidence="6" type="ORF">DSW25_09440</name>
</gene>
<dbReference type="Pfam" id="PF00990">
    <property type="entry name" value="GGDEF"/>
    <property type="match status" value="1"/>
</dbReference>
<evidence type="ECO:0000256" key="3">
    <source>
        <dbReference type="PROSITE-ProRule" id="PRU00169"/>
    </source>
</evidence>
<accession>A0A073IFX5</accession>
<dbReference type="NCBIfam" id="TIGR00254">
    <property type="entry name" value="GGDEF"/>
    <property type="match status" value="1"/>
</dbReference>
<comment type="catalytic activity">
    <reaction evidence="2">
        <text>2 GTP = 3',3'-c-di-GMP + 2 diphosphate</text>
        <dbReference type="Rhea" id="RHEA:24898"/>
        <dbReference type="ChEBI" id="CHEBI:33019"/>
        <dbReference type="ChEBI" id="CHEBI:37565"/>
        <dbReference type="ChEBI" id="CHEBI:58805"/>
        <dbReference type="EC" id="2.7.7.65"/>
    </reaction>
</comment>
<dbReference type="GO" id="GO:0052621">
    <property type="term" value="F:diguanylate cyclase activity"/>
    <property type="evidence" value="ECO:0007669"/>
    <property type="project" value="UniProtKB-EC"/>
</dbReference>
<dbReference type="PROSITE" id="PS50887">
    <property type="entry name" value="GGDEF"/>
    <property type="match status" value="1"/>
</dbReference>
<dbReference type="Gene3D" id="3.30.70.270">
    <property type="match status" value="1"/>
</dbReference>
<dbReference type="GO" id="GO:0043709">
    <property type="term" value="P:cell adhesion involved in single-species biofilm formation"/>
    <property type="evidence" value="ECO:0007669"/>
    <property type="project" value="TreeGrafter"/>
</dbReference>
<feature type="domain" description="GGDEF" evidence="5">
    <location>
        <begin position="323"/>
        <end position="465"/>
    </location>
</feature>
<dbReference type="InterPro" id="IPR043128">
    <property type="entry name" value="Rev_trsase/Diguanyl_cyclase"/>
</dbReference>
<dbReference type="RefSeq" id="WP_025060085.1">
    <property type="nucleotide sequence ID" value="NZ_JAMC01000003.1"/>
</dbReference>
<dbReference type="InterPro" id="IPR029787">
    <property type="entry name" value="Nucleotide_cyclase"/>
</dbReference>
<dbReference type="CDD" id="cd01949">
    <property type="entry name" value="GGDEF"/>
    <property type="match status" value="1"/>
</dbReference>
<dbReference type="OrthoDB" id="9812260at2"/>
<evidence type="ECO:0000313" key="6">
    <source>
        <dbReference type="EMBL" id="KEJ89243.1"/>
    </source>
</evidence>
<reference evidence="6 7" key="1">
    <citation type="submission" date="2014-01" db="EMBL/GenBank/DDBJ databases">
        <title>Sulfitobacter donghicola JCM 14565 Genome Sequencing.</title>
        <authorList>
            <person name="Lai Q."/>
            <person name="Hong Z."/>
        </authorList>
    </citation>
    <scope>NUCLEOTIDE SEQUENCE [LARGE SCALE GENOMIC DNA]</scope>
    <source>
        <strain evidence="6 7">JCM 14565</strain>
    </source>
</reference>
<evidence type="ECO:0000259" key="5">
    <source>
        <dbReference type="PROSITE" id="PS50887"/>
    </source>
</evidence>
<dbReference type="InterPro" id="IPR050469">
    <property type="entry name" value="Diguanylate_Cyclase"/>
</dbReference>
<dbReference type="EC" id="2.7.7.65" evidence="1"/>
<protein>
    <recommendedName>
        <fullName evidence="1">diguanylate cyclase</fullName>
        <ecNumber evidence="1">2.7.7.65</ecNumber>
    </recommendedName>
</protein>
<dbReference type="SMART" id="SM00448">
    <property type="entry name" value="REC"/>
    <property type="match status" value="1"/>
</dbReference>
<dbReference type="GO" id="GO:1902201">
    <property type="term" value="P:negative regulation of bacterial-type flagellum-dependent cell motility"/>
    <property type="evidence" value="ECO:0007669"/>
    <property type="project" value="TreeGrafter"/>
</dbReference>
<evidence type="ECO:0000313" key="7">
    <source>
        <dbReference type="Proteomes" id="UP000027734"/>
    </source>
</evidence>
<dbReference type="InterPro" id="IPR000160">
    <property type="entry name" value="GGDEF_dom"/>
</dbReference>
<dbReference type="GO" id="GO:0000160">
    <property type="term" value="P:phosphorelay signal transduction system"/>
    <property type="evidence" value="ECO:0007669"/>
    <property type="project" value="InterPro"/>
</dbReference>
<dbReference type="SMART" id="SM00267">
    <property type="entry name" value="GGDEF"/>
    <property type="match status" value="1"/>
</dbReference>
<dbReference type="PANTHER" id="PTHR45138:SF9">
    <property type="entry name" value="DIGUANYLATE CYCLASE DGCM-RELATED"/>
    <property type="match status" value="1"/>
</dbReference>
<evidence type="ECO:0000256" key="1">
    <source>
        <dbReference type="ARBA" id="ARBA00012528"/>
    </source>
</evidence>
<proteinExistence type="predicted"/>
<dbReference type="PANTHER" id="PTHR45138">
    <property type="entry name" value="REGULATORY COMPONENTS OF SENSORY TRANSDUCTION SYSTEM"/>
    <property type="match status" value="1"/>
</dbReference>
<comment type="caution">
    <text evidence="6">The sequence shown here is derived from an EMBL/GenBank/DDBJ whole genome shotgun (WGS) entry which is preliminary data.</text>
</comment>
<dbReference type="SUPFAM" id="SSF55073">
    <property type="entry name" value="Nucleotide cyclase"/>
    <property type="match status" value="1"/>
</dbReference>
<comment type="caution">
    <text evidence="3">Lacks conserved residue(s) required for the propagation of feature annotation.</text>
</comment>
<dbReference type="eggNOG" id="COG0745">
    <property type="taxonomic scope" value="Bacteria"/>
</dbReference>
<dbReference type="SUPFAM" id="SSF52172">
    <property type="entry name" value="CheY-like"/>
    <property type="match status" value="2"/>
</dbReference>
<dbReference type="Proteomes" id="UP000027734">
    <property type="component" value="Unassembled WGS sequence"/>
</dbReference>
<dbReference type="CDD" id="cd00156">
    <property type="entry name" value="REC"/>
    <property type="match status" value="1"/>
</dbReference>
<dbReference type="EMBL" id="JAMC01000003">
    <property type="protein sequence ID" value="KEJ89243.1"/>
    <property type="molecule type" value="Genomic_DNA"/>
</dbReference>
<name>A0A073IFX5_9RHOB</name>
<dbReference type="InterPro" id="IPR011006">
    <property type="entry name" value="CheY-like_superfamily"/>
</dbReference>
<keyword evidence="7" id="KW-1185">Reference proteome</keyword>
<dbReference type="GO" id="GO:0005886">
    <property type="term" value="C:plasma membrane"/>
    <property type="evidence" value="ECO:0007669"/>
    <property type="project" value="TreeGrafter"/>
</dbReference>
<dbReference type="InterPro" id="IPR001789">
    <property type="entry name" value="Sig_transdc_resp-reg_receiver"/>
</dbReference>
<organism evidence="6 7">
    <name type="scientific">Sulfitobacter donghicola DSW-25 = KCTC 12864 = JCM 14565</name>
    <dbReference type="NCBI Taxonomy" id="1300350"/>
    <lineage>
        <taxon>Bacteria</taxon>
        <taxon>Pseudomonadati</taxon>
        <taxon>Pseudomonadota</taxon>
        <taxon>Alphaproteobacteria</taxon>
        <taxon>Rhodobacterales</taxon>
        <taxon>Roseobacteraceae</taxon>
        <taxon>Sulfitobacter</taxon>
    </lineage>
</organism>
<dbReference type="PROSITE" id="PS50110">
    <property type="entry name" value="RESPONSE_REGULATORY"/>
    <property type="match status" value="1"/>
</dbReference>
<dbReference type="FunFam" id="3.30.70.270:FF:000001">
    <property type="entry name" value="Diguanylate cyclase domain protein"/>
    <property type="match status" value="1"/>
</dbReference>
<dbReference type="Gene3D" id="3.40.50.2300">
    <property type="match status" value="1"/>
</dbReference>
<evidence type="ECO:0000259" key="4">
    <source>
        <dbReference type="PROSITE" id="PS50110"/>
    </source>
</evidence>
<dbReference type="Pfam" id="PF00072">
    <property type="entry name" value="Response_reg"/>
    <property type="match status" value="1"/>
</dbReference>
<dbReference type="AlphaFoldDB" id="A0A073IFX5"/>